<reference evidence="2 3" key="1">
    <citation type="submission" date="2018-07" db="EMBL/GenBank/DDBJ databases">
        <title>Leeuwenhoekiella genomics.</title>
        <authorList>
            <person name="Tahon G."/>
            <person name="Willems A."/>
        </authorList>
    </citation>
    <scope>NUCLEOTIDE SEQUENCE [LARGE SCALE GENOMIC DNA]</scope>
    <source>
        <strain evidence="2 3">R-50232</strain>
    </source>
</reference>
<accession>A0A4Q0NNZ2</accession>
<evidence type="ECO:0008006" key="4">
    <source>
        <dbReference type="Google" id="ProtNLM"/>
    </source>
</evidence>
<name>A0A4Q0NNZ2_9FLAO</name>
<sequence>MNLNLRFLTGALFMMPVMMLAQSPVSGFMKVKGDGSITASFSSEKYDEVFLVPQKVDGVPVFNEVKTISYSLYAEYGLSDNFNLVFNLPYIKSEGQAIPETLENTGYENERKGVQDVSLYGKYRFASKATPNGMIDFIAAAGIETPLGDYRVDEELQSIIAIGNRSTNITGLAIASYKHNNGIFATGQIGYSLRSNDVPNALLSEVKLGYAASKFYLEGYVANQLSDDSGVDILGEGFNGFFPATRVNYTRLGFNAYVPVYKGLGVSGGYSNYIEGRNLGDADGFNWGVTYSF</sequence>
<dbReference type="RefSeq" id="WP_236638941.1">
    <property type="nucleotide sequence ID" value="NZ_QOVI01000009.1"/>
</dbReference>
<proteinExistence type="predicted"/>
<dbReference type="EMBL" id="QOVI01000009">
    <property type="protein sequence ID" value="RXG11726.1"/>
    <property type="molecule type" value="Genomic_DNA"/>
</dbReference>
<comment type="caution">
    <text evidence="2">The sequence shown here is derived from an EMBL/GenBank/DDBJ whole genome shotgun (WGS) entry which is preliminary data.</text>
</comment>
<dbReference type="Proteomes" id="UP000289821">
    <property type="component" value="Unassembled WGS sequence"/>
</dbReference>
<feature type="signal peptide" evidence="1">
    <location>
        <begin position="1"/>
        <end position="21"/>
    </location>
</feature>
<dbReference type="AlphaFoldDB" id="A0A4Q0NNZ2"/>
<protein>
    <recommendedName>
        <fullName evidence="4">Outer membrane beta-barrel porin/alpha-amylase</fullName>
    </recommendedName>
</protein>
<organism evidence="2 3">
    <name type="scientific">Leeuwenhoekiella aestuarii</name>
    <dbReference type="NCBI Taxonomy" id="2249426"/>
    <lineage>
        <taxon>Bacteria</taxon>
        <taxon>Pseudomonadati</taxon>
        <taxon>Bacteroidota</taxon>
        <taxon>Flavobacteriia</taxon>
        <taxon>Flavobacteriales</taxon>
        <taxon>Flavobacteriaceae</taxon>
        <taxon>Leeuwenhoekiella</taxon>
    </lineage>
</organism>
<keyword evidence="3" id="KW-1185">Reference proteome</keyword>
<evidence type="ECO:0000313" key="2">
    <source>
        <dbReference type="EMBL" id="RXG11726.1"/>
    </source>
</evidence>
<evidence type="ECO:0000313" key="3">
    <source>
        <dbReference type="Proteomes" id="UP000289821"/>
    </source>
</evidence>
<evidence type="ECO:0000256" key="1">
    <source>
        <dbReference type="SAM" id="SignalP"/>
    </source>
</evidence>
<feature type="chain" id="PRO_5020326526" description="Outer membrane beta-barrel porin/alpha-amylase" evidence="1">
    <location>
        <begin position="22"/>
        <end position="293"/>
    </location>
</feature>
<gene>
    <name evidence="2" type="ORF">DSM04_10952</name>
</gene>
<keyword evidence="1" id="KW-0732">Signal</keyword>